<organism evidence="5 6">
    <name type="scientific">Candidatus Anaerobiospirillum merdipullorum</name>
    <dbReference type="NCBI Taxonomy" id="2838450"/>
    <lineage>
        <taxon>Bacteria</taxon>
        <taxon>Pseudomonadati</taxon>
        <taxon>Pseudomonadota</taxon>
        <taxon>Gammaproteobacteria</taxon>
        <taxon>Aeromonadales</taxon>
        <taxon>Succinivibrionaceae</taxon>
        <taxon>Anaerobiospirillum</taxon>
    </lineage>
</organism>
<dbReference type="PANTHER" id="PTHR22604">
    <property type="entry name" value="OXIDOREDUCTASES"/>
    <property type="match status" value="1"/>
</dbReference>
<evidence type="ECO:0000256" key="1">
    <source>
        <dbReference type="ARBA" id="ARBA00010928"/>
    </source>
</evidence>
<dbReference type="EMBL" id="JAHLFG010000011">
    <property type="protein sequence ID" value="MBU3826071.1"/>
    <property type="molecule type" value="Genomic_DNA"/>
</dbReference>
<reference evidence="5" key="2">
    <citation type="submission" date="2021-04" db="EMBL/GenBank/DDBJ databases">
        <authorList>
            <person name="Gilroy R."/>
        </authorList>
    </citation>
    <scope>NUCLEOTIDE SEQUENCE</scope>
    <source>
        <strain evidence="5">687</strain>
    </source>
</reference>
<reference evidence="5" key="1">
    <citation type="journal article" date="2021" name="PeerJ">
        <title>Extensive microbial diversity within the chicken gut microbiome revealed by metagenomics and culture.</title>
        <authorList>
            <person name="Gilroy R."/>
            <person name="Ravi A."/>
            <person name="Getino M."/>
            <person name="Pursley I."/>
            <person name="Horton D.L."/>
            <person name="Alikhan N.F."/>
            <person name="Baker D."/>
            <person name="Gharbi K."/>
            <person name="Hall N."/>
            <person name="Watson M."/>
            <person name="Adriaenssens E.M."/>
            <person name="Foster-Nyarko E."/>
            <person name="Jarju S."/>
            <person name="Secka A."/>
            <person name="Antonio M."/>
            <person name="Oren A."/>
            <person name="Chaudhuri R.R."/>
            <person name="La Ragione R."/>
            <person name="Hildebrand F."/>
            <person name="Pallen M.J."/>
        </authorList>
    </citation>
    <scope>NUCLEOTIDE SEQUENCE</scope>
    <source>
        <strain evidence="5">687</strain>
    </source>
</reference>
<sequence length="342" mass="37783">MVLKVGLMGAGAIAGTMARTINGLKHPEISLYAIASRSQEKADAFAREYKVPHAFGSYEAMLNDPEVNLIYIATPHSEHYSNIKLCLAHKKAMLVEKSFTANAEQAKEVLAQAANEQVFITEAIWTRYMPSRKIISEILARGELGEVRAIQANLSYPISNKPRIVEPSLAGGALLDLGVYPINFAMMFFGHDLSAVNGICVKGPSGVDMIDNIALTFADGKFASLMANACSPSDRMGYIYGETGYLAITNINNPEKVELFNKNHELVKTYPLPAQVTGYEYEVLACLNALKHGRLSCTEMSHQETIEVMEVMDKLRKQWEIVYPFEKGSTSSLLQRVKQHLS</sequence>
<evidence type="ECO:0000256" key="2">
    <source>
        <dbReference type="ARBA" id="ARBA00023002"/>
    </source>
</evidence>
<evidence type="ECO:0000259" key="3">
    <source>
        <dbReference type="Pfam" id="PF01408"/>
    </source>
</evidence>
<comment type="similarity">
    <text evidence="1">Belongs to the Gfo/Idh/MocA family.</text>
</comment>
<dbReference type="InterPro" id="IPR036291">
    <property type="entry name" value="NAD(P)-bd_dom_sf"/>
</dbReference>
<dbReference type="Pfam" id="PF22725">
    <property type="entry name" value="GFO_IDH_MocA_C3"/>
    <property type="match status" value="1"/>
</dbReference>
<dbReference type="SUPFAM" id="SSF51735">
    <property type="entry name" value="NAD(P)-binding Rossmann-fold domains"/>
    <property type="match status" value="1"/>
</dbReference>
<dbReference type="Pfam" id="PF01408">
    <property type="entry name" value="GFO_IDH_MocA"/>
    <property type="match status" value="1"/>
</dbReference>
<dbReference type="AlphaFoldDB" id="A0A9E2NRC6"/>
<dbReference type="GO" id="GO:0016491">
    <property type="term" value="F:oxidoreductase activity"/>
    <property type="evidence" value="ECO:0007669"/>
    <property type="project" value="UniProtKB-KW"/>
</dbReference>
<evidence type="ECO:0000313" key="6">
    <source>
        <dbReference type="Proteomes" id="UP000824150"/>
    </source>
</evidence>
<dbReference type="InterPro" id="IPR055170">
    <property type="entry name" value="GFO_IDH_MocA-like_dom"/>
</dbReference>
<comment type="caution">
    <text evidence="5">The sequence shown here is derived from an EMBL/GenBank/DDBJ whole genome shotgun (WGS) entry which is preliminary data.</text>
</comment>
<dbReference type="SUPFAM" id="SSF55347">
    <property type="entry name" value="Glyceraldehyde-3-phosphate dehydrogenase-like, C-terminal domain"/>
    <property type="match status" value="1"/>
</dbReference>
<dbReference type="Gene3D" id="3.40.50.720">
    <property type="entry name" value="NAD(P)-binding Rossmann-like Domain"/>
    <property type="match status" value="1"/>
</dbReference>
<dbReference type="InterPro" id="IPR000683">
    <property type="entry name" value="Gfo/Idh/MocA-like_OxRdtase_N"/>
</dbReference>
<evidence type="ECO:0000313" key="5">
    <source>
        <dbReference type="EMBL" id="MBU3826071.1"/>
    </source>
</evidence>
<dbReference type="InterPro" id="IPR050984">
    <property type="entry name" value="Gfo/Idh/MocA_domain"/>
</dbReference>
<dbReference type="Proteomes" id="UP000824150">
    <property type="component" value="Unassembled WGS sequence"/>
</dbReference>
<accession>A0A9E2NRC6</accession>
<name>A0A9E2NRC6_9GAMM</name>
<dbReference type="GO" id="GO:0000166">
    <property type="term" value="F:nucleotide binding"/>
    <property type="evidence" value="ECO:0007669"/>
    <property type="project" value="InterPro"/>
</dbReference>
<keyword evidence="2" id="KW-0560">Oxidoreductase</keyword>
<protein>
    <submittedName>
        <fullName evidence="5">Gfo/Idh/MocA family oxidoreductase</fullName>
    </submittedName>
</protein>
<gene>
    <name evidence="5" type="ORF">IAA31_01055</name>
</gene>
<proteinExistence type="inferred from homology"/>
<dbReference type="Gene3D" id="3.30.360.10">
    <property type="entry name" value="Dihydrodipicolinate Reductase, domain 2"/>
    <property type="match status" value="1"/>
</dbReference>
<evidence type="ECO:0000259" key="4">
    <source>
        <dbReference type="Pfam" id="PF22725"/>
    </source>
</evidence>
<dbReference type="PANTHER" id="PTHR22604:SF105">
    <property type="entry name" value="TRANS-1,2-DIHYDROBENZENE-1,2-DIOL DEHYDROGENASE"/>
    <property type="match status" value="1"/>
</dbReference>
<feature type="domain" description="GFO/IDH/MocA-like oxidoreductase" evidence="4">
    <location>
        <begin position="136"/>
        <end position="246"/>
    </location>
</feature>
<feature type="domain" description="Gfo/Idh/MocA-like oxidoreductase N-terminal" evidence="3">
    <location>
        <begin position="3"/>
        <end position="119"/>
    </location>
</feature>